<feature type="domain" description="HAMP" evidence="16">
    <location>
        <begin position="168"/>
        <end position="221"/>
    </location>
</feature>
<dbReference type="PRINTS" id="PR00344">
    <property type="entry name" value="BCTRLSENSOR"/>
</dbReference>
<comment type="catalytic activity">
    <reaction evidence="1 14">
        <text>ATP + protein L-histidine = ADP + protein N-phospho-L-histidine.</text>
        <dbReference type="EC" id="2.7.13.3"/>
    </reaction>
</comment>
<name>A0A109XWZ5_ALCXX</name>
<sequence length="446" mass="48734">MAVARPRSLRRWLTRWLAILTFAGLGLVCAAVYWATNRNLSIRQEALLAQKVEVIKHLVEENAAKGDSASLRHKLEDFFYGRPDFSLALEIDGARVVYGAPDDGDAGHDRRISFTLPVPGSPGGSMNAELVLDITSDLHLRAALAWTLLGCALAGAIVVSAIGTRLVRRALAPVDELGRQAARLSPDRIGERLDESHQAEEIRPLVHQFNAVLQRLERAYVQMEGFNADVAHEMRTPLATLIGETELALSARRPEAVLREILGSNLEELQRLSGIVNDMLFLSQADRGARARGSWTPSLAQVVSEIADYHEAEAMDAGVSFAVSGEAAAQVDRPLLQRAVSNLVSNAVRYAHRGSRIDLLIDRGEQGVRIAVRNHGEPIGQEHLPRLFYRFYRMDAARPFDANHHGLGLAIVAAIARMHGGRPFACSEGGVTTIGFWIAGGHITEN</sequence>
<dbReference type="Gene3D" id="6.10.340.10">
    <property type="match status" value="1"/>
</dbReference>
<dbReference type="PANTHER" id="PTHR45436:SF9">
    <property type="entry name" value="SENSOR PROTEIN"/>
    <property type="match status" value="1"/>
</dbReference>
<evidence type="ECO:0000256" key="5">
    <source>
        <dbReference type="ARBA" id="ARBA00022553"/>
    </source>
</evidence>
<evidence type="ECO:0000259" key="15">
    <source>
        <dbReference type="PROSITE" id="PS50109"/>
    </source>
</evidence>
<dbReference type="SMART" id="SM00388">
    <property type="entry name" value="HisKA"/>
    <property type="match status" value="1"/>
</dbReference>
<keyword evidence="6 14" id="KW-0808">Transferase</keyword>
<dbReference type="InterPro" id="IPR003594">
    <property type="entry name" value="HATPase_dom"/>
</dbReference>
<keyword evidence="5" id="KW-0597">Phosphoprotein</keyword>
<keyword evidence="11 14" id="KW-1133">Transmembrane helix</keyword>
<keyword evidence="4 14" id="KW-0997">Cell inner membrane</keyword>
<keyword evidence="3 14" id="KW-1003">Cell membrane</keyword>
<dbReference type="GO" id="GO:0005886">
    <property type="term" value="C:plasma membrane"/>
    <property type="evidence" value="ECO:0007669"/>
    <property type="project" value="UniProtKB-SubCell"/>
</dbReference>
<dbReference type="CDD" id="cd00075">
    <property type="entry name" value="HATPase"/>
    <property type="match status" value="1"/>
</dbReference>
<dbReference type="Pfam" id="PF00512">
    <property type="entry name" value="HisKA"/>
    <property type="match status" value="1"/>
</dbReference>
<comment type="subcellular location">
    <subcellularLocation>
        <location evidence="2 14">Cell inner membrane</location>
    </subcellularLocation>
</comment>
<dbReference type="InterPro" id="IPR036097">
    <property type="entry name" value="HisK_dim/P_sf"/>
</dbReference>
<dbReference type="NCBIfam" id="TIGR01386">
    <property type="entry name" value="cztS_silS_copS"/>
    <property type="match status" value="1"/>
</dbReference>
<evidence type="ECO:0000256" key="8">
    <source>
        <dbReference type="ARBA" id="ARBA00022741"/>
    </source>
</evidence>
<reference evidence="18" key="1">
    <citation type="submission" date="2015-12" db="EMBL/GenBank/DDBJ databases">
        <title>FDA dAtabase for Regulatory Grade micrObial Sequences (FDA-ARGOS): Supporting development and validation of Infectious Disease Dx tests.</title>
        <authorList>
            <person name="Case J."/>
            <person name="Tallon L."/>
            <person name="Sadzewicz L."/>
            <person name="Sengamalay N."/>
            <person name="Ott S."/>
            <person name="Godinez A."/>
            <person name="Nagaraj S."/>
            <person name="Nadendla S."/>
            <person name="Sichtig H."/>
        </authorList>
    </citation>
    <scope>NUCLEOTIDE SEQUENCE [LARGE SCALE GENOMIC DNA]</scope>
    <source>
        <strain evidence="18">FDAARGOS_147</strain>
    </source>
</reference>
<evidence type="ECO:0000256" key="10">
    <source>
        <dbReference type="ARBA" id="ARBA00022840"/>
    </source>
</evidence>
<evidence type="ECO:0000256" key="7">
    <source>
        <dbReference type="ARBA" id="ARBA00022692"/>
    </source>
</evidence>
<dbReference type="InterPro" id="IPR006290">
    <property type="entry name" value="CztS_silS_copS"/>
</dbReference>
<proteinExistence type="predicted"/>
<feature type="transmembrane region" description="Helical" evidence="14">
    <location>
        <begin position="12"/>
        <end position="35"/>
    </location>
</feature>
<organism evidence="17 18">
    <name type="scientific">Alcaligenes xylosoxydans xylosoxydans</name>
    <name type="common">Achromobacter xylosoxidans</name>
    <dbReference type="NCBI Taxonomy" id="85698"/>
    <lineage>
        <taxon>Bacteria</taxon>
        <taxon>Pseudomonadati</taxon>
        <taxon>Pseudomonadota</taxon>
        <taxon>Betaproteobacteria</taxon>
        <taxon>Burkholderiales</taxon>
        <taxon>Alcaligenaceae</taxon>
        <taxon>Achromobacter</taxon>
    </lineage>
</organism>
<evidence type="ECO:0000313" key="18">
    <source>
        <dbReference type="Proteomes" id="UP000060602"/>
    </source>
</evidence>
<dbReference type="GO" id="GO:0005524">
    <property type="term" value="F:ATP binding"/>
    <property type="evidence" value="ECO:0007669"/>
    <property type="project" value="UniProtKB-KW"/>
</dbReference>
<dbReference type="InterPro" id="IPR004358">
    <property type="entry name" value="Sig_transdc_His_kin-like_C"/>
</dbReference>
<dbReference type="InterPro" id="IPR003660">
    <property type="entry name" value="HAMP_dom"/>
</dbReference>
<dbReference type="EC" id="2.7.13.3" evidence="14"/>
<evidence type="ECO:0000256" key="4">
    <source>
        <dbReference type="ARBA" id="ARBA00022519"/>
    </source>
</evidence>
<evidence type="ECO:0000256" key="9">
    <source>
        <dbReference type="ARBA" id="ARBA00022777"/>
    </source>
</evidence>
<dbReference type="Gene3D" id="1.10.287.130">
    <property type="match status" value="1"/>
</dbReference>
<keyword evidence="10 14" id="KW-0067">ATP-binding</keyword>
<feature type="transmembrane region" description="Helical" evidence="14">
    <location>
        <begin position="143"/>
        <end position="162"/>
    </location>
</feature>
<dbReference type="SUPFAM" id="SSF47384">
    <property type="entry name" value="Homodimeric domain of signal transducing histidine kinase"/>
    <property type="match status" value="1"/>
</dbReference>
<dbReference type="GO" id="GO:0000155">
    <property type="term" value="F:phosphorelay sensor kinase activity"/>
    <property type="evidence" value="ECO:0007669"/>
    <property type="project" value="InterPro"/>
</dbReference>
<keyword evidence="9 14" id="KW-0418">Kinase</keyword>
<evidence type="ECO:0000259" key="16">
    <source>
        <dbReference type="PROSITE" id="PS50885"/>
    </source>
</evidence>
<keyword evidence="12 14" id="KW-0902">Two-component regulatory system</keyword>
<dbReference type="SMART" id="SM00387">
    <property type="entry name" value="HATPase_c"/>
    <property type="match status" value="1"/>
</dbReference>
<dbReference type="SMART" id="SM00304">
    <property type="entry name" value="HAMP"/>
    <property type="match status" value="1"/>
</dbReference>
<dbReference type="Proteomes" id="UP000060602">
    <property type="component" value="Chromosome"/>
</dbReference>
<evidence type="ECO:0000256" key="11">
    <source>
        <dbReference type="ARBA" id="ARBA00022989"/>
    </source>
</evidence>
<feature type="domain" description="Histidine kinase" evidence="15">
    <location>
        <begin position="229"/>
        <end position="422"/>
    </location>
</feature>
<dbReference type="Gene3D" id="3.30.565.10">
    <property type="entry name" value="Histidine kinase-like ATPase, C-terminal domain"/>
    <property type="match status" value="1"/>
</dbReference>
<keyword evidence="8 14" id="KW-0547">Nucleotide-binding</keyword>
<accession>A0A109XWZ5</accession>
<dbReference type="InterPro" id="IPR003661">
    <property type="entry name" value="HisK_dim/P_dom"/>
</dbReference>
<dbReference type="PANTHER" id="PTHR45436">
    <property type="entry name" value="SENSOR HISTIDINE KINASE YKOH"/>
    <property type="match status" value="1"/>
</dbReference>
<dbReference type="InterPro" id="IPR050428">
    <property type="entry name" value="TCS_sensor_his_kinase"/>
</dbReference>
<dbReference type="FunFam" id="1.10.287.130:FF:000001">
    <property type="entry name" value="Two-component sensor histidine kinase"/>
    <property type="match status" value="1"/>
</dbReference>
<dbReference type="InterPro" id="IPR005467">
    <property type="entry name" value="His_kinase_dom"/>
</dbReference>
<dbReference type="Pfam" id="PF02518">
    <property type="entry name" value="HATPase_c"/>
    <property type="match status" value="1"/>
</dbReference>
<dbReference type="PROSITE" id="PS50885">
    <property type="entry name" value="HAMP"/>
    <property type="match status" value="1"/>
</dbReference>
<keyword evidence="7 14" id="KW-0812">Transmembrane</keyword>
<gene>
    <name evidence="17" type="ORF">AL504_17430</name>
</gene>
<dbReference type="InterPro" id="IPR036890">
    <property type="entry name" value="HATPase_C_sf"/>
</dbReference>
<comment type="function">
    <text evidence="14">Member of a two-component regulatory system.</text>
</comment>
<evidence type="ECO:0000256" key="2">
    <source>
        <dbReference type="ARBA" id="ARBA00004533"/>
    </source>
</evidence>
<dbReference type="AlphaFoldDB" id="A0A109XWZ5"/>
<evidence type="ECO:0000256" key="1">
    <source>
        <dbReference type="ARBA" id="ARBA00000085"/>
    </source>
</evidence>
<dbReference type="CDD" id="cd00082">
    <property type="entry name" value="HisKA"/>
    <property type="match status" value="1"/>
</dbReference>
<dbReference type="RefSeq" id="WP_061072692.1">
    <property type="nucleotide sequence ID" value="NZ_CP014060.2"/>
</dbReference>
<evidence type="ECO:0000256" key="6">
    <source>
        <dbReference type="ARBA" id="ARBA00022679"/>
    </source>
</evidence>
<evidence type="ECO:0000313" key="17">
    <source>
        <dbReference type="EMBL" id="AMG37628.1"/>
    </source>
</evidence>
<dbReference type="EMBL" id="CP014060">
    <property type="protein sequence ID" value="AMG37628.1"/>
    <property type="molecule type" value="Genomic_DNA"/>
</dbReference>
<evidence type="ECO:0000256" key="14">
    <source>
        <dbReference type="RuleBase" id="RU364088"/>
    </source>
</evidence>
<keyword evidence="13 14" id="KW-0472">Membrane</keyword>
<dbReference type="SUPFAM" id="SSF55874">
    <property type="entry name" value="ATPase domain of HSP90 chaperone/DNA topoisomerase II/histidine kinase"/>
    <property type="match status" value="1"/>
</dbReference>
<evidence type="ECO:0000256" key="12">
    <source>
        <dbReference type="ARBA" id="ARBA00023012"/>
    </source>
</evidence>
<evidence type="ECO:0000256" key="3">
    <source>
        <dbReference type="ARBA" id="ARBA00022475"/>
    </source>
</evidence>
<dbReference type="PROSITE" id="PS50109">
    <property type="entry name" value="HIS_KIN"/>
    <property type="match status" value="1"/>
</dbReference>
<evidence type="ECO:0000256" key="13">
    <source>
        <dbReference type="ARBA" id="ARBA00023136"/>
    </source>
</evidence>
<protein>
    <recommendedName>
        <fullName evidence="14">Sensor protein</fullName>
        <ecNumber evidence="14">2.7.13.3</ecNumber>
    </recommendedName>
</protein>